<evidence type="ECO:0000256" key="6">
    <source>
        <dbReference type="ARBA" id="ARBA00023235"/>
    </source>
</evidence>
<comment type="similarity">
    <text evidence="2">Belongs to the type IB topoisomerase family.</text>
</comment>
<accession>A0A1G9ELX5</accession>
<evidence type="ECO:0000313" key="10">
    <source>
        <dbReference type="Proteomes" id="UP000198510"/>
    </source>
</evidence>
<dbReference type="GO" id="GO:0003917">
    <property type="term" value="F:DNA topoisomerase type I (single strand cut, ATP-independent) activity"/>
    <property type="evidence" value="ECO:0007669"/>
    <property type="project" value="UniProtKB-EC"/>
</dbReference>
<dbReference type="SUPFAM" id="SSF56349">
    <property type="entry name" value="DNA breaking-rejoining enzymes"/>
    <property type="match status" value="1"/>
</dbReference>
<dbReference type="EC" id="5.6.2.1" evidence="3"/>
<dbReference type="STRING" id="1075417.SAMN05421823_103517"/>
<sequence length="351" mass="40695">MGAIALPPDAIAPPNLTYTADTEAGYTRVRKGRGFAFLDAEGKYIKNEHELERLRGLGIPPAYTDVWICSAADGHLQATGRDERGRKQYLYHPDWTDYRNRTKFYRLLQFGQNLPLIRETVERDLRQRKWTKTKVLALVTSLLDESFIRIGNMTYVRQNKTFGLTTLRRKHIHEEGKSITFEYKAKSGKNRKVKIQNRRLARLVKQCAELPGYEVFKYWDEDGERHRIDSQDVNHYLNEITGQSFTAKDFRTWGGSTLALLRLEEACDEVSTHPRKKLQQCLVKKVAELLGNTVAVCREYYIHPAVLQAVEDGTVADFMQQGQRKYRRYEDYLKPEEMQLMAIMEAEAHAA</sequence>
<dbReference type="InterPro" id="IPR001631">
    <property type="entry name" value="TopoI"/>
</dbReference>
<feature type="domain" description="DNA topoisomerase IB N-terminal" evidence="8">
    <location>
        <begin position="34"/>
        <end position="82"/>
    </location>
</feature>
<dbReference type="RefSeq" id="WP_089681510.1">
    <property type="nucleotide sequence ID" value="NZ_FNFO01000003.1"/>
</dbReference>
<dbReference type="InterPro" id="IPR013500">
    <property type="entry name" value="TopoI_cat_euk"/>
</dbReference>
<dbReference type="Gene3D" id="3.30.66.10">
    <property type="entry name" value="DNA topoisomerase I domain"/>
    <property type="match status" value="1"/>
</dbReference>
<evidence type="ECO:0000256" key="2">
    <source>
        <dbReference type="ARBA" id="ARBA00006645"/>
    </source>
</evidence>
<dbReference type="AlphaFoldDB" id="A0A1G9ELX5"/>
<gene>
    <name evidence="9" type="ORF">SAMN05421823_103517</name>
</gene>
<evidence type="ECO:0000256" key="5">
    <source>
        <dbReference type="ARBA" id="ARBA00023125"/>
    </source>
</evidence>
<dbReference type="Proteomes" id="UP000198510">
    <property type="component" value="Unassembled WGS sequence"/>
</dbReference>
<keyword evidence="10" id="KW-1185">Reference proteome</keyword>
<dbReference type="InterPro" id="IPR014711">
    <property type="entry name" value="TopoI_cat_a-hlx-sub_euk"/>
</dbReference>
<keyword evidence="5" id="KW-0238">DNA-binding</keyword>
<protein>
    <recommendedName>
        <fullName evidence="3">DNA topoisomerase</fullName>
        <ecNumber evidence="3">5.6.2.1</ecNumber>
    </recommendedName>
</protein>
<reference evidence="9 10" key="1">
    <citation type="submission" date="2016-10" db="EMBL/GenBank/DDBJ databases">
        <authorList>
            <person name="de Groot N.N."/>
        </authorList>
    </citation>
    <scope>NUCLEOTIDE SEQUENCE [LARGE SCALE GENOMIC DNA]</scope>
    <source>
        <strain evidence="9 10">DSM 25186</strain>
    </source>
</reference>
<dbReference type="Gene3D" id="3.90.15.10">
    <property type="entry name" value="Topoisomerase I, Chain A, domain 3"/>
    <property type="match status" value="1"/>
</dbReference>
<evidence type="ECO:0000256" key="4">
    <source>
        <dbReference type="ARBA" id="ARBA00023029"/>
    </source>
</evidence>
<organism evidence="9 10">
    <name type="scientific">Catalinimonas alkaloidigena</name>
    <dbReference type="NCBI Taxonomy" id="1075417"/>
    <lineage>
        <taxon>Bacteria</taxon>
        <taxon>Pseudomonadati</taxon>
        <taxon>Bacteroidota</taxon>
        <taxon>Cytophagia</taxon>
        <taxon>Cytophagales</taxon>
        <taxon>Catalimonadaceae</taxon>
        <taxon>Catalinimonas</taxon>
    </lineage>
</organism>
<keyword evidence="4" id="KW-0799">Topoisomerase</keyword>
<dbReference type="InterPro" id="IPR011010">
    <property type="entry name" value="DNA_brk_join_enz"/>
</dbReference>
<evidence type="ECO:0000256" key="3">
    <source>
        <dbReference type="ARBA" id="ARBA00012891"/>
    </source>
</evidence>
<dbReference type="SUPFAM" id="SSF55869">
    <property type="entry name" value="DNA topoisomerase I domain"/>
    <property type="match status" value="1"/>
</dbReference>
<comment type="catalytic activity">
    <reaction evidence="1">
        <text>ATP-independent breakage of single-stranded DNA, followed by passage and rejoining.</text>
        <dbReference type="EC" id="5.6.2.1"/>
    </reaction>
</comment>
<feature type="domain" description="DNA topoisomerase I catalytic core eukaryotic-type" evidence="7">
    <location>
        <begin position="98"/>
        <end position="312"/>
    </location>
</feature>
<dbReference type="Gene3D" id="1.10.132.120">
    <property type="match status" value="1"/>
</dbReference>
<dbReference type="GO" id="GO:0003677">
    <property type="term" value="F:DNA binding"/>
    <property type="evidence" value="ECO:0007669"/>
    <property type="project" value="UniProtKB-KW"/>
</dbReference>
<evidence type="ECO:0000259" key="8">
    <source>
        <dbReference type="Pfam" id="PF21338"/>
    </source>
</evidence>
<dbReference type="EMBL" id="FNFO01000003">
    <property type="protein sequence ID" value="SDK77051.1"/>
    <property type="molecule type" value="Genomic_DNA"/>
</dbReference>
<dbReference type="InterPro" id="IPR035447">
    <property type="entry name" value="DNA_topo_I_N_sf"/>
</dbReference>
<dbReference type="PRINTS" id="PR00416">
    <property type="entry name" value="EUTPISMRASEI"/>
</dbReference>
<proteinExistence type="inferred from homology"/>
<dbReference type="Pfam" id="PF01028">
    <property type="entry name" value="Topoisom_I"/>
    <property type="match status" value="1"/>
</dbReference>
<dbReference type="InterPro" id="IPR049331">
    <property type="entry name" value="Top1B_N_bact"/>
</dbReference>
<evidence type="ECO:0000259" key="7">
    <source>
        <dbReference type="Pfam" id="PF01028"/>
    </source>
</evidence>
<evidence type="ECO:0000256" key="1">
    <source>
        <dbReference type="ARBA" id="ARBA00000213"/>
    </source>
</evidence>
<dbReference type="PROSITE" id="PS52038">
    <property type="entry name" value="TOPO_IB_2"/>
    <property type="match status" value="1"/>
</dbReference>
<evidence type="ECO:0000313" key="9">
    <source>
        <dbReference type="EMBL" id="SDK77051.1"/>
    </source>
</evidence>
<dbReference type="GO" id="GO:0006265">
    <property type="term" value="P:DNA topological change"/>
    <property type="evidence" value="ECO:0007669"/>
    <property type="project" value="InterPro"/>
</dbReference>
<dbReference type="OrthoDB" id="9778962at2"/>
<keyword evidence="6 9" id="KW-0413">Isomerase</keyword>
<dbReference type="Pfam" id="PF21338">
    <property type="entry name" value="Top1B_N_bact"/>
    <property type="match status" value="1"/>
</dbReference>
<name>A0A1G9ELX5_9BACT</name>